<dbReference type="GO" id="GO:0006511">
    <property type="term" value="P:ubiquitin-dependent protein catabolic process"/>
    <property type="evidence" value="ECO:0000318"/>
    <property type="project" value="GO_Central"/>
</dbReference>
<dbReference type="Pfam" id="PF02825">
    <property type="entry name" value="WWE"/>
    <property type="match status" value="1"/>
</dbReference>
<keyword evidence="9" id="KW-1185">Reference proteome</keyword>
<evidence type="ECO:0000256" key="2">
    <source>
        <dbReference type="ARBA" id="ARBA00022833"/>
    </source>
</evidence>
<dbReference type="GO" id="GO:0061630">
    <property type="term" value="F:ubiquitin protein ligase activity"/>
    <property type="evidence" value="ECO:0007669"/>
    <property type="project" value="UniProtKB-UniRule"/>
</dbReference>
<dbReference type="EMBL" id="HE601042">
    <property type="protein sequence ID" value="CAP25759.1"/>
    <property type="molecule type" value="Genomic_DNA"/>
</dbReference>
<dbReference type="Gene3D" id="3.30.720.50">
    <property type="match status" value="1"/>
</dbReference>
<dbReference type="HOGENOM" id="CLU_100726_1_0_1"/>
<comment type="catalytic activity">
    <reaction evidence="4">
        <text>S-ubiquitinyl-[E2 ubiquitin-conjugating enzyme]-L-cysteine + [acceptor protein]-L-lysine = [E2 ubiquitin-conjugating enzyme]-L-cysteine + N(6)-ubiquitinyl-[acceptor protein]-L-lysine.</text>
        <dbReference type="EC" id="2.3.2.27"/>
    </reaction>
</comment>
<dbReference type="eggNOG" id="KOG0824">
    <property type="taxonomic scope" value="Eukaryota"/>
</dbReference>
<dbReference type="GO" id="GO:0004842">
    <property type="term" value="F:ubiquitin-protein transferase activity"/>
    <property type="evidence" value="ECO:0000318"/>
    <property type="project" value="GO_Central"/>
</dbReference>
<feature type="compositionally biased region" description="Gly residues" evidence="5">
    <location>
        <begin position="11"/>
        <end position="21"/>
    </location>
</feature>
<feature type="domain" description="WWE" evidence="7">
    <location>
        <begin position="151"/>
        <end position="233"/>
    </location>
</feature>
<feature type="compositionally biased region" description="Low complexity" evidence="5">
    <location>
        <begin position="1"/>
        <end position="10"/>
    </location>
</feature>
<protein>
    <recommendedName>
        <fullName evidence="4">E3 ubiquitin-protein ligase</fullName>
        <ecNumber evidence="4">2.3.2.27</ecNumber>
    </recommendedName>
</protein>
<dbReference type="GO" id="GO:0005737">
    <property type="term" value="C:cytoplasm"/>
    <property type="evidence" value="ECO:0000318"/>
    <property type="project" value="GO_Central"/>
</dbReference>
<dbReference type="InterPro" id="IPR004170">
    <property type="entry name" value="WWE_dom"/>
</dbReference>
<dbReference type="InterPro" id="IPR001841">
    <property type="entry name" value="Znf_RING"/>
</dbReference>
<dbReference type="GeneID" id="8587540"/>
<comment type="domain">
    <text evidence="4">The WWE domain mediates non-covalent poly(ADP-ribose)-binding.</text>
</comment>
<evidence type="ECO:0000256" key="4">
    <source>
        <dbReference type="RuleBase" id="RU367115"/>
    </source>
</evidence>
<feature type="region of interest" description="Disordered" evidence="5">
    <location>
        <begin position="1"/>
        <end position="27"/>
    </location>
</feature>
<dbReference type="GO" id="GO:0051865">
    <property type="term" value="P:protein autoubiquitination"/>
    <property type="evidence" value="ECO:0007669"/>
    <property type="project" value="UniProtKB-UniRule"/>
</dbReference>
<reference evidence="8 9" key="2">
    <citation type="journal article" date="2011" name="PLoS Genet.">
        <title>Caenorhabditis briggsae recombinant inbred line genotypes reveal inter-strain incompatibility and the evolution of recombination.</title>
        <authorList>
            <person name="Ross J.A."/>
            <person name="Koboldt D.C."/>
            <person name="Staisch J.E."/>
            <person name="Chamberlin H.M."/>
            <person name="Gupta B.P."/>
            <person name="Miller R.D."/>
            <person name="Baird S.E."/>
            <person name="Haag E.S."/>
        </authorList>
    </citation>
    <scope>NUCLEOTIDE SEQUENCE [LARGE SCALE GENOMIC DNA]</scope>
    <source>
        <strain evidence="8 9">AF16</strain>
    </source>
</reference>
<evidence type="ECO:0000256" key="3">
    <source>
        <dbReference type="PROSITE-ProRule" id="PRU00175"/>
    </source>
</evidence>
<dbReference type="RefSeq" id="XP_002645541.1">
    <property type="nucleotide sequence ID" value="XM_002645495.1"/>
</dbReference>
<keyword evidence="1 3" id="KW-0863">Zinc-finger</keyword>
<evidence type="ECO:0000256" key="1">
    <source>
        <dbReference type="ARBA" id="ARBA00022771"/>
    </source>
</evidence>
<dbReference type="InterPro" id="IPR013083">
    <property type="entry name" value="Znf_RING/FYVE/PHD"/>
</dbReference>
<dbReference type="WormBase" id="CBG05218">
    <property type="protein sequence ID" value="CBP46533"/>
    <property type="gene ID" value="WBGene00027729"/>
</dbReference>
<name>A8WZE9_CAEBR</name>
<evidence type="ECO:0000259" key="7">
    <source>
        <dbReference type="PROSITE" id="PS50918"/>
    </source>
</evidence>
<dbReference type="Gene3D" id="3.30.40.10">
    <property type="entry name" value="Zinc/RING finger domain, C3HC4 (zinc finger)"/>
    <property type="match status" value="1"/>
</dbReference>
<dbReference type="AlphaFoldDB" id="A8WZE9"/>
<comment type="pathway">
    <text evidence="4">Protein modification; protein ubiquitination.</text>
</comment>
<dbReference type="InterPro" id="IPR018123">
    <property type="entry name" value="WWE-dom_subgr"/>
</dbReference>
<keyword evidence="4" id="KW-0808">Transferase</keyword>
<dbReference type="CTD" id="8587540"/>
<keyword evidence="4" id="KW-0833">Ubl conjugation pathway</keyword>
<evidence type="ECO:0000313" key="9">
    <source>
        <dbReference type="Proteomes" id="UP000008549"/>
    </source>
</evidence>
<dbReference type="FunFam" id="3.30.720.50:FF:000010">
    <property type="entry name" value="Zinc finger protein"/>
    <property type="match status" value="1"/>
</dbReference>
<dbReference type="PANTHER" id="PTHR13417">
    <property type="entry name" value="E3 UBIQUITIN-PROTEIN LIGASE RNF146"/>
    <property type="match status" value="1"/>
</dbReference>
<dbReference type="PROSITE" id="PS50918">
    <property type="entry name" value="WWE"/>
    <property type="match status" value="1"/>
</dbReference>
<dbReference type="FunCoup" id="A8WZE9">
    <property type="interactions" value="305"/>
</dbReference>
<dbReference type="InParanoid" id="A8WZE9"/>
<comment type="PTM">
    <text evidence="4">Ubiquitinated; autoubiquitinated.</text>
</comment>
<evidence type="ECO:0000313" key="10">
    <source>
        <dbReference type="WormBase" id="CBG05218"/>
    </source>
</evidence>
<dbReference type="GO" id="GO:0005829">
    <property type="term" value="C:cytosol"/>
    <property type="evidence" value="ECO:0007669"/>
    <property type="project" value="UniProtKB-SubCell"/>
</dbReference>
<feature type="domain" description="RING-type" evidence="6">
    <location>
        <begin position="37"/>
        <end position="72"/>
    </location>
</feature>
<keyword evidence="4" id="KW-0963">Cytoplasm</keyword>
<dbReference type="STRING" id="6238.A8WZE9"/>
<dbReference type="KEGG" id="cbr:CBG_05218"/>
<dbReference type="SUPFAM" id="SSF57850">
    <property type="entry name" value="RING/U-box"/>
    <property type="match status" value="1"/>
</dbReference>
<dbReference type="PROSITE" id="PS50089">
    <property type="entry name" value="ZF_RING_2"/>
    <property type="match status" value="1"/>
</dbReference>
<evidence type="ECO:0000256" key="5">
    <source>
        <dbReference type="SAM" id="MobiDB-lite"/>
    </source>
</evidence>
<dbReference type="InterPro" id="IPR033509">
    <property type="entry name" value="RNF146"/>
</dbReference>
<dbReference type="InterPro" id="IPR037197">
    <property type="entry name" value="WWE_dom_sf"/>
</dbReference>
<dbReference type="GO" id="GO:0016055">
    <property type="term" value="P:Wnt signaling pathway"/>
    <property type="evidence" value="ECO:0007669"/>
    <property type="project" value="InterPro"/>
</dbReference>
<dbReference type="GO" id="GO:0072572">
    <property type="term" value="F:poly-ADP-D-ribose binding"/>
    <property type="evidence" value="ECO:0000318"/>
    <property type="project" value="GO_Central"/>
</dbReference>
<dbReference type="GO" id="GO:0005634">
    <property type="term" value="C:nucleus"/>
    <property type="evidence" value="ECO:0000318"/>
    <property type="project" value="GO_Central"/>
</dbReference>
<dbReference type="SUPFAM" id="SSF117839">
    <property type="entry name" value="WWE domain"/>
    <property type="match status" value="1"/>
</dbReference>
<evidence type="ECO:0000313" key="8">
    <source>
        <dbReference type="EMBL" id="CAP25759.1"/>
    </source>
</evidence>
<evidence type="ECO:0000259" key="6">
    <source>
        <dbReference type="PROSITE" id="PS50089"/>
    </source>
</evidence>
<dbReference type="GO" id="GO:0008270">
    <property type="term" value="F:zinc ion binding"/>
    <property type="evidence" value="ECO:0007669"/>
    <property type="project" value="UniProtKB-UniRule"/>
</dbReference>
<sequence length="260" mass="29251">MFSSSSSGAGSSSGGGSGSGSGFPMQPNLPGSHQPRCAICLHAVYMPFRMPCGHINCFNCQKNVGTRCTLCRQEFNVGLFNYTQQINLKEAVHPNYVDAQPDSDGRVFVQDMVYERDEDVKPSVEELKAAMAAAAVAAQPVTTEGKEVAPPKMPYFHDRNSKVFWLYQSRSVKEKKEAWWRFNGRMELDIEEAFQRRDDGYMVYIDGQNYSIDFDEMIQFRMSNPAVSRKIKRVNSDEFDQLHVLGIGGVMAKTGEWEVK</sequence>
<dbReference type="Proteomes" id="UP000008549">
    <property type="component" value="Unassembled WGS sequence"/>
</dbReference>
<comment type="subcellular location">
    <subcellularLocation>
        <location evidence="4">Cytoplasm</location>
        <location evidence="4">Cytosol</location>
    </subcellularLocation>
</comment>
<dbReference type="EC" id="2.3.2.27" evidence="4"/>
<keyword evidence="2 4" id="KW-0862">Zinc</keyword>
<dbReference type="PANTHER" id="PTHR13417:SF2">
    <property type="entry name" value="E3 UBIQUITIN-PROTEIN LIGASE RNF146"/>
    <property type="match status" value="1"/>
</dbReference>
<comment type="function">
    <text evidence="4">E3 ubiquitin-protein ligase that specifically binds poly-ADP-ribosylated proteins and mediates their ubiquitination and subsequent degradation.</text>
</comment>
<keyword evidence="4" id="KW-0479">Metal-binding</keyword>
<reference evidence="8 9" key="1">
    <citation type="journal article" date="2003" name="PLoS Biol.">
        <title>The genome sequence of Caenorhabditis briggsae: a platform for comparative genomics.</title>
        <authorList>
            <person name="Stein L.D."/>
            <person name="Bao Z."/>
            <person name="Blasiar D."/>
            <person name="Blumenthal T."/>
            <person name="Brent M.R."/>
            <person name="Chen N."/>
            <person name="Chinwalla A."/>
            <person name="Clarke L."/>
            <person name="Clee C."/>
            <person name="Coghlan A."/>
            <person name="Coulson A."/>
            <person name="D'Eustachio P."/>
            <person name="Fitch D.H."/>
            <person name="Fulton L.A."/>
            <person name="Fulton R.E."/>
            <person name="Griffiths-Jones S."/>
            <person name="Harris T.W."/>
            <person name="Hillier L.W."/>
            <person name="Kamath R."/>
            <person name="Kuwabara P.E."/>
            <person name="Mardis E.R."/>
            <person name="Marra M.A."/>
            <person name="Miner T.L."/>
            <person name="Minx P."/>
            <person name="Mullikin J.C."/>
            <person name="Plumb R.W."/>
            <person name="Rogers J."/>
            <person name="Schein J.E."/>
            <person name="Sohrmann M."/>
            <person name="Spieth J."/>
            <person name="Stajich J.E."/>
            <person name="Wei C."/>
            <person name="Willey D."/>
            <person name="Wilson R.K."/>
            <person name="Durbin R."/>
            <person name="Waterston R.H."/>
        </authorList>
    </citation>
    <scope>NUCLEOTIDE SEQUENCE [LARGE SCALE GENOMIC DNA]</scope>
    <source>
        <strain evidence="8 9">AF16</strain>
    </source>
</reference>
<proteinExistence type="predicted"/>
<gene>
    <name evidence="8 10" type="ORF">CBG05218</name>
    <name evidence="8" type="ORF">CBG_05218</name>
</gene>
<accession>A8WZE9</accession>
<dbReference type="SMART" id="SM00678">
    <property type="entry name" value="WWE"/>
    <property type="match status" value="1"/>
</dbReference>
<dbReference type="OMA" id="CGHINCF"/>
<organism evidence="8 9">
    <name type="scientific">Caenorhabditis briggsae</name>
    <dbReference type="NCBI Taxonomy" id="6238"/>
    <lineage>
        <taxon>Eukaryota</taxon>
        <taxon>Metazoa</taxon>
        <taxon>Ecdysozoa</taxon>
        <taxon>Nematoda</taxon>
        <taxon>Chromadorea</taxon>
        <taxon>Rhabditida</taxon>
        <taxon>Rhabditina</taxon>
        <taxon>Rhabditomorpha</taxon>
        <taxon>Rhabditoidea</taxon>
        <taxon>Rhabditidae</taxon>
        <taxon>Peloderinae</taxon>
        <taxon>Caenorhabditis</taxon>
    </lineage>
</organism>